<evidence type="ECO:0000313" key="1">
    <source>
        <dbReference type="EMBL" id="ABC22106.1"/>
    </source>
</evidence>
<keyword evidence="2" id="KW-1185">Reference proteome</keyword>
<dbReference type="SUPFAM" id="SSF47413">
    <property type="entry name" value="lambda repressor-like DNA-binding domains"/>
    <property type="match status" value="1"/>
</dbReference>
<dbReference type="RefSeq" id="WP_011389060.1">
    <property type="nucleotide sequence ID" value="NC_007643.1"/>
</dbReference>
<gene>
    <name evidence="1" type="ordered locus">Rru_A1305</name>
</gene>
<dbReference type="InterPro" id="IPR010982">
    <property type="entry name" value="Lambda_DNA-bd_dom_sf"/>
</dbReference>
<dbReference type="InterPro" id="IPR014057">
    <property type="entry name" value="HI1420"/>
</dbReference>
<protein>
    <submittedName>
        <fullName evidence="1">Predicted transcriptional regulator</fullName>
    </submittedName>
</protein>
<dbReference type="AlphaFoldDB" id="Q2RUT9"/>
<reference evidence="1 2" key="1">
    <citation type="journal article" date="2011" name="Stand. Genomic Sci.">
        <title>Complete genome sequence of Rhodospirillum rubrum type strain (S1).</title>
        <authorList>
            <person name="Munk A.C."/>
            <person name="Copeland A."/>
            <person name="Lucas S."/>
            <person name="Lapidus A."/>
            <person name="Del Rio T.G."/>
            <person name="Barry K."/>
            <person name="Detter J.C."/>
            <person name="Hammon N."/>
            <person name="Israni S."/>
            <person name="Pitluck S."/>
            <person name="Brettin T."/>
            <person name="Bruce D."/>
            <person name="Han C."/>
            <person name="Tapia R."/>
            <person name="Gilna P."/>
            <person name="Schmutz J."/>
            <person name="Larimer F."/>
            <person name="Land M."/>
            <person name="Kyrpides N.C."/>
            <person name="Mavromatis K."/>
            <person name="Richardson P."/>
            <person name="Rohde M."/>
            <person name="Goker M."/>
            <person name="Klenk H.P."/>
            <person name="Zhang Y."/>
            <person name="Roberts G.P."/>
            <person name="Reslewic S."/>
            <person name="Schwartz D.C."/>
        </authorList>
    </citation>
    <scope>NUCLEOTIDE SEQUENCE [LARGE SCALE GENOMIC DNA]</scope>
    <source>
        <strain evidence="2">ATCC 11170 / ATH 1.1.1 / DSM 467 / LMG 4362 / NCIMB 8255 / S1</strain>
    </source>
</reference>
<dbReference type="GO" id="GO:0003677">
    <property type="term" value="F:DNA binding"/>
    <property type="evidence" value="ECO:0007669"/>
    <property type="project" value="InterPro"/>
</dbReference>
<dbReference type="Proteomes" id="UP000001929">
    <property type="component" value="Chromosome"/>
</dbReference>
<organism evidence="1 2">
    <name type="scientific">Rhodospirillum rubrum (strain ATCC 11170 / ATH 1.1.1 / DSM 467 / LMG 4362 / NCIMB 8255 / S1)</name>
    <dbReference type="NCBI Taxonomy" id="269796"/>
    <lineage>
        <taxon>Bacteria</taxon>
        <taxon>Pseudomonadati</taxon>
        <taxon>Pseudomonadota</taxon>
        <taxon>Alphaproteobacteria</taxon>
        <taxon>Rhodospirillales</taxon>
        <taxon>Rhodospirillaceae</taxon>
        <taxon>Rhodospirillum</taxon>
    </lineage>
</organism>
<dbReference type="Pfam" id="PF21716">
    <property type="entry name" value="dnstrm_HI1420"/>
    <property type="match status" value="1"/>
</dbReference>
<dbReference type="eggNOG" id="COG3636">
    <property type="taxonomic scope" value="Bacteria"/>
</dbReference>
<dbReference type="HOGENOM" id="CLU_137365_1_0_5"/>
<proteinExistence type="predicted"/>
<dbReference type="EnsemblBacteria" id="ABC22106">
    <property type="protein sequence ID" value="ABC22106"/>
    <property type="gene ID" value="Rru_A1305"/>
</dbReference>
<dbReference type="PATRIC" id="fig|269796.9.peg.1371"/>
<dbReference type="NCBIfam" id="TIGR02684">
    <property type="entry name" value="dnstrm_HI1420"/>
    <property type="match status" value="1"/>
</dbReference>
<accession>Q2RUT9</accession>
<dbReference type="PhylomeDB" id="Q2RUT9"/>
<evidence type="ECO:0000313" key="2">
    <source>
        <dbReference type="Proteomes" id="UP000001929"/>
    </source>
</evidence>
<dbReference type="STRING" id="269796.Rru_A1305"/>
<dbReference type="KEGG" id="rru:Rru_A1305"/>
<name>Q2RUT9_RHORT</name>
<dbReference type="PANTHER" id="PTHR40275:SF1">
    <property type="entry name" value="SSL7038 PROTEIN"/>
    <property type="match status" value="1"/>
</dbReference>
<dbReference type="PANTHER" id="PTHR40275">
    <property type="entry name" value="SSL7038 PROTEIN"/>
    <property type="match status" value="1"/>
</dbReference>
<dbReference type="EMBL" id="CP000230">
    <property type="protein sequence ID" value="ABC22106.1"/>
    <property type="molecule type" value="Genomic_DNA"/>
</dbReference>
<sequence>MTLPTAPFDGADYLSDTETIAHYLTAALEDPDPDVFLLAMGDAVRARGVKDLAQDSGLGRENLSKAFAPGAKPRFETVLKVARALGAPLEARPLPPPR</sequence>